<dbReference type="PANTHER" id="PTHR33365:SF4">
    <property type="entry name" value="CYCLOCHLOROTINE BIOSYNTHESIS PROTEIN O"/>
    <property type="match status" value="1"/>
</dbReference>
<dbReference type="GO" id="GO:0043386">
    <property type="term" value="P:mycotoxin biosynthetic process"/>
    <property type="evidence" value="ECO:0007669"/>
    <property type="project" value="InterPro"/>
</dbReference>
<name>A0A0M8P5I6_9EURO</name>
<dbReference type="STRING" id="229535.A0A0M8P5I6"/>
<evidence type="ECO:0000313" key="5">
    <source>
        <dbReference type="EMBL" id="KOS45836.1"/>
    </source>
</evidence>
<evidence type="ECO:0000256" key="2">
    <source>
        <dbReference type="ARBA" id="ARBA00035112"/>
    </source>
</evidence>
<feature type="region of interest" description="Disordered" evidence="3">
    <location>
        <begin position="1"/>
        <end position="45"/>
    </location>
</feature>
<proteinExistence type="inferred from homology"/>
<dbReference type="EMBL" id="LHQQ01000037">
    <property type="protein sequence ID" value="KOS45836.1"/>
    <property type="molecule type" value="Genomic_DNA"/>
</dbReference>
<dbReference type="Pfam" id="PF11807">
    <property type="entry name" value="UstYa"/>
    <property type="match status" value="1"/>
</dbReference>
<dbReference type="AlphaFoldDB" id="A0A0M8P5I6"/>
<organism evidence="5 6">
    <name type="scientific">Penicillium nordicum</name>
    <dbReference type="NCBI Taxonomy" id="229535"/>
    <lineage>
        <taxon>Eukaryota</taxon>
        <taxon>Fungi</taxon>
        <taxon>Dikarya</taxon>
        <taxon>Ascomycota</taxon>
        <taxon>Pezizomycotina</taxon>
        <taxon>Eurotiomycetes</taxon>
        <taxon>Eurotiomycetidae</taxon>
        <taxon>Eurotiales</taxon>
        <taxon>Aspergillaceae</taxon>
        <taxon>Penicillium</taxon>
    </lineage>
</organism>
<evidence type="ECO:0000313" key="6">
    <source>
        <dbReference type="Proteomes" id="UP000037696"/>
    </source>
</evidence>
<evidence type="ECO:0000256" key="1">
    <source>
        <dbReference type="ARBA" id="ARBA00004685"/>
    </source>
</evidence>
<accession>A0A0M8P5I6</accession>
<comment type="similarity">
    <text evidence="2">Belongs to the ustYa family.</text>
</comment>
<feature type="transmembrane region" description="Helical" evidence="4">
    <location>
        <begin position="67"/>
        <end position="89"/>
    </location>
</feature>
<feature type="compositionally biased region" description="Basic and acidic residues" evidence="3">
    <location>
        <begin position="21"/>
        <end position="40"/>
    </location>
</feature>
<reference evidence="5 6" key="1">
    <citation type="submission" date="2015-08" db="EMBL/GenBank/DDBJ databases">
        <title>Genome sequencing of Penicillium nordicum.</title>
        <authorList>
            <person name="Nguyen H.D."/>
            <person name="Seifert K.A."/>
        </authorList>
    </citation>
    <scope>NUCLEOTIDE SEQUENCE [LARGE SCALE GENOMIC DNA]</scope>
    <source>
        <strain evidence="5 6">DAOMC 185683</strain>
    </source>
</reference>
<comment type="pathway">
    <text evidence="1">Mycotoxin biosynthesis.</text>
</comment>
<protein>
    <recommendedName>
        <fullName evidence="7">Tat pathway signal sequence</fullName>
    </recommendedName>
</protein>
<dbReference type="OrthoDB" id="3687641at2759"/>
<keyword evidence="4" id="KW-0472">Membrane</keyword>
<keyword evidence="4" id="KW-1133">Transmembrane helix</keyword>
<evidence type="ECO:0000256" key="4">
    <source>
        <dbReference type="SAM" id="Phobius"/>
    </source>
</evidence>
<evidence type="ECO:0008006" key="7">
    <source>
        <dbReference type="Google" id="ProtNLM"/>
    </source>
</evidence>
<comment type="caution">
    <text evidence="5">The sequence shown here is derived from an EMBL/GenBank/DDBJ whole genome shotgun (WGS) entry which is preliminary data.</text>
</comment>
<evidence type="ECO:0000256" key="3">
    <source>
        <dbReference type="SAM" id="MobiDB-lite"/>
    </source>
</evidence>
<keyword evidence="4" id="KW-0812">Transmembrane</keyword>
<sequence>MPVPESSSALPVYSPIPSLEKPPHDPYRADAGERLSQHDSEESENDPFLFDGFRVPLRRHLHWLQRYGRLGAEVLLVLLNLCLLAYLVFKPQVPLLLRQKECGRLLGRWLPGWEDGVEYEVQRFKGSFGIMNEFTGYGPGVDAAWDNITDGPTGGAIGITKEQWEAVNQFHDFPVMLDHDYGNGQYLASLDVFHQLHCVDLLRKNIHREYYDKHEGSFAGAPPRVIEGHLEHCVETLRQTLMCHADISLLTYNWVEGRNMPYPNFNTIHTCKRWDKLIEWKSTLDVTGEWKDGNLIKEYQPPTKPEGVVGMKVPP</sequence>
<dbReference type="PANTHER" id="PTHR33365">
    <property type="entry name" value="YALI0B05434P"/>
    <property type="match status" value="1"/>
</dbReference>
<gene>
    <name evidence="5" type="ORF">ACN38_g3159</name>
</gene>
<dbReference type="InterPro" id="IPR021765">
    <property type="entry name" value="UstYa-like"/>
</dbReference>
<dbReference type="Proteomes" id="UP000037696">
    <property type="component" value="Unassembled WGS sequence"/>
</dbReference>
<keyword evidence="6" id="KW-1185">Reference proteome</keyword>